<protein>
    <submittedName>
        <fullName evidence="1">Uncharacterized protein</fullName>
    </submittedName>
</protein>
<keyword evidence="2" id="KW-1185">Reference proteome</keyword>
<name>A0A5B7JCD5_PORTR</name>
<dbReference type="Proteomes" id="UP000324222">
    <property type="component" value="Unassembled WGS sequence"/>
</dbReference>
<evidence type="ECO:0000313" key="2">
    <source>
        <dbReference type="Proteomes" id="UP000324222"/>
    </source>
</evidence>
<proteinExistence type="predicted"/>
<evidence type="ECO:0000313" key="1">
    <source>
        <dbReference type="EMBL" id="MPC92013.1"/>
    </source>
</evidence>
<sequence>MMANVTTIAPTLITVVSITFSTTTIIPTNPRVVSHHYLNHNHRYHHSGHNHLHYQHRRYHHRPPLFVSANSPDFLLFTPSTHRSYFTATATPITTITTIDFKPGIRIP</sequence>
<gene>
    <name evidence="1" type="ORF">E2C01_087081</name>
</gene>
<comment type="caution">
    <text evidence="1">The sequence shown here is derived from an EMBL/GenBank/DDBJ whole genome shotgun (WGS) entry which is preliminary data.</text>
</comment>
<dbReference type="EMBL" id="VSRR010089781">
    <property type="protein sequence ID" value="MPC92013.1"/>
    <property type="molecule type" value="Genomic_DNA"/>
</dbReference>
<reference evidence="1 2" key="1">
    <citation type="submission" date="2019-05" db="EMBL/GenBank/DDBJ databases">
        <title>Another draft genome of Portunus trituberculatus and its Hox gene families provides insights of decapod evolution.</title>
        <authorList>
            <person name="Jeong J.-H."/>
            <person name="Song I."/>
            <person name="Kim S."/>
            <person name="Choi T."/>
            <person name="Kim D."/>
            <person name="Ryu S."/>
            <person name="Kim W."/>
        </authorList>
    </citation>
    <scope>NUCLEOTIDE SEQUENCE [LARGE SCALE GENOMIC DNA]</scope>
    <source>
        <tissue evidence="1">Muscle</tissue>
    </source>
</reference>
<dbReference type="AlphaFoldDB" id="A0A5B7JCD5"/>
<accession>A0A5B7JCD5</accession>
<organism evidence="1 2">
    <name type="scientific">Portunus trituberculatus</name>
    <name type="common">Swimming crab</name>
    <name type="synonym">Neptunus trituberculatus</name>
    <dbReference type="NCBI Taxonomy" id="210409"/>
    <lineage>
        <taxon>Eukaryota</taxon>
        <taxon>Metazoa</taxon>
        <taxon>Ecdysozoa</taxon>
        <taxon>Arthropoda</taxon>
        <taxon>Crustacea</taxon>
        <taxon>Multicrustacea</taxon>
        <taxon>Malacostraca</taxon>
        <taxon>Eumalacostraca</taxon>
        <taxon>Eucarida</taxon>
        <taxon>Decapoda</taxon>
        <taxon>Pleocyemata</taxon>
        <taxon>Brachyura</taxon>
        <taxon>Eubrachyura</taxon>
        <taxon>Portunoidea</taxon>
        <taxon>Portunidae</taxon>
        <taxon>Portuninae</taxon>
        <taxon>Portunus</taxon>
    </lineage>
</organism>